<dbReference type="AlphaFoldDB" id="A0A917PEZ8"/>
<dbReference type="PANTHER" id="PTHR35936">
    <property type="entry name" value="MEMBRANE-BOUND LYTIC MUREIN TRANSGLYCOSYLASE F"/>
    <property type="match status" value="1"/>
</dbReference>
<feature type="domain" description="Solute-binding protein family 3/N-terminal" evidence="3">
    <location>
        <begin position="35"/>
        <end position="252"/>
    </location>
</feature>
<dbReference type="CDD" id="cd13530">
    <property type="entry name" value="PBP2_peptides_like"/>
    <property type="match status" value="1"/>
</dbReference>
<dbReference type="EMBL" id="BMOE01000005">
    <property type="protein sequence ID" value="GGJ73940.1"/>
    <property type="molecule type" value="Genomic_DNA"/>
</dbReference>
<evidence type="ECO:0000313" key="5">
    <source>
        <dbReference type="Proteomes" id="UP000635726"/>
    </source>
</evidence>
<gene>
    <name evidence="4" type="ORF">GCM10008939_17780</name>
</gene>
<feature type="signal peptide" evidence="2">
    <location>
        <begin position="1"/>
        <end position="24"/>
    </location>
</feature>
<name>A0A917PEZ8_9DEIO</name>
<dbReference type="RefSeq" id="WP_188962508.1">
    <property type="nucleotide sequence ID" value="NZ_BMOE01000005.1"/>
</dbReference>
<dbReference type="Pfam" id="PF00497">
    <property type="entry name" value="SBP_bac_3"/>
    <property type="match status" value="1"/>
</dbReference>
<accession>A0A917PEZ8</accession>
<evidence type="ECO:0000259" key="3">
    <source>
        <dbReference type="SMART" id="SM00062"/>
    </source>
</evidence>
<evidence type="ECO:0000313" key="4">
    <source>
        <dbReference type="EMBL" id="GGJ73940.1"/>
    </source>
</evidence>
<proteinExistence type="predicted"/>
<keyword evidence="5" id="KW-1185">Reference proteome</keyword>
<organism evidence="4 5">
    <name type="scientific">Deinococcus aquiradiocola</name>
    <dbReference type="NCBI Taxonomy" id="393059"/>
    <lineage>
        <taxon>Bacteria</taxon>
        <taxon>Thermotogati</taxon>
        <taxon>Deinococcota</taxon>
        <taxon>Deinococci</taxon>
        <taxon>Deinococcales</taxon>
        <taxon>Deinococcaceae</taxon>
        <taxon>Deinococcus</taxon>
    </lineage>
</organism>
<evidence type="ECO:0000256" key="2">
    <source>
        <dbReference type="SAM" id="SignalP"/>
    </source>
</evidence>
<comment type="caution">
    <text evidence="4">The sequence shown here is derived from an EMBL/GenBank/DDBJ whole genome shotgun (WGS) entry which is preliminary data.</text>
</comment>
<sequence length="258" mass="27745">MKNRSPLARLALCSLALLASTASARTFSAIRAEGVLRVLAPADLPPFTFVTSGVNAGFEIELLGAIASDMGLKLDVQHAPSSQLFPALQDDRADVAVAALAITSTREQKVDFTQPTLCGGVSVISADPKIQLHTDLENKTIGVASGTIMESYVAKLPFQKTVKVFPTISDVTLALFSRQIDATFGYLIMKPTLDRLYPKYPTVWGPVLFNVPIGMATADSNTSTRSALNIGLIKVMRDGRYAKLSQKYFGTDVSCKRS</sequence>
<feature type="chain" id="PRO_5037642364" evidence="2">
    <location>
        <begin position="25"/>
        <end position="258"/>
    </location>
</feature>
<dbReference type="Gene3D" id="3.40.190.10">
    <property type="entry name" value="Periplasmic binding protein-like II"/>
    <property type="match status" value="2"/>
</dbReference>
<reference evidence="4" key="1">
    <citation type="journal article" date="2014" name="Int. J. Syst. Evol. Microbiol.">
        <title>Complete genome sequence of Corynebacterium casei LMG S-19264T (=DSM 44701T), isolated from a smear-ripened cheese.</title>
        <authorList>
            <consortium name="US DOE Joint Genome Institute (JGI-PGF)"/>
            <person name="Walter F."/>
            <person name="Albersmeier A."/>
            <person name="Kalinowski J."/>
            <person name="Ruckert C."/>
        </authorList>
    </citation>
    <scope>NUCLEOTIDE SEQUENCE</scope>
    <source>
        <strain evidence="4">JCM 14371</strain>
    </source>
</reference>
<dbReference type="InterPro" id="IPR001638">
    <property type="entry name" value="Solute-binding_3/MltF_N"/>
</dbReference>
<evidence type="ECO:0000256" key="1">
    <source>
        <dbReference type="ARBA" id="ARBA00022729"/>
    </source>
</evidence>
<dbReference type="Proteomes" id="UP000635726">
    <property type="component" value="Unassembled WGS sequence"/>
</dbReference>
<dbReference type="SUPFAM" id="SSF53850">
    <property type="entry name" value="Periplasmic binding protein-like II"/>
    <property type="match status" value="1"/>
</dbReference>
<protein>
    <submittedName>
        <fullName evidence="4">Amino acid ABC transporter substrate-binding protein</fullName>
    </submittedName>
</protein>
<dbReference type="SMART" id="SM00062">
    <property type="entry name" value="PBPb"/>
    <property type="match status" value="1"/>
</dbReference>
<reference evidence="4" key="2">
    <citation type="submission" date="2020-09" db="EMBL/GenBank/DDBJ databases">
        <authorList>
            <person name="Sun Q."/>
            <person name="Ohkuma M."/>
        </authorList>
    </citation>
    <scope>NUCLEOTIDE SEQUENCE</scope>
    <source>
        <strain evidence="4">JCM 14371</strain>
    </source>
</reference>
<dbReference type="PANTHER" id="PTHR35936:SF19">
    <property type="entry name" value="AMINO-ACID-BINDING PROTEIN YXEM-RELATED"/>
    <property type="match status" value="1"/>
</dbReference>
<keyword evidence="1 2" id="KW-0732">Signal</keyword>